<comment type="subcellular location">
    <subcellularLocation>
        <location evidence="1">Membrane</location>
        <topology evidence="1">Multi-pass membrane protein</topology>
    </subcellularLocation>
</comment>
<dbReference type="InParanoid" id="A0A0D2USY8"/>
<reference evidence="10" key="1">
    <citation type="submission" date="2011-02" db="EMBL/GenBank/DDBJ databases">
        <title>The Genome Sequence of Capsaspora owczarzaki ATCC 30864.</title>
        <authorList>
            <person name="Russ C."/>
            <person name="Cuomo C."/>
            <person name="Burger G."/>
            <person name="Gray M.W."/>
            <person name="Holland P.W.H."/>
            <person name="King N."/>
            <person name="Lang F.B.F."/>
            <person name="Roger A.J."/>
            <person name="Ruiz-Trillo I."/>
            <person name="Young S.K."/>
            <person name="Zeng Q."/>
            <person name="Gargeya S."/>
            <person name="Alvarado L."/>
            <person name="Berlin A."/>
            <person name="Chapman S.B."/>
            <person name="Chen Z."/>
            <person name="Freedman E."/>
            <person name="Gellesch M."/>
            <person name="Goldberg J."/>
            <person name="Griggs A."/>
            <person name="Gujja S."/>
            <person name="Heilman E."/>
            <person name="Heiman D."/>
            <person name="Howarth C."/>
            <person name="Mehta T."/>
            <person name="Neiman D."/>
            <person name="Pearson M."/>
            <person name="Roberts A."/>
            <person name="Saif S."/>
            <person name="Shea T."/>
            <person name="Shenoy N."/>
            <person name="Sisk P."/>
            <person name="Stolte C."/>
            <person name="Sykes S."/>
            <person name="White J."/>
            <person name="Yandava C."/>
            <person name="Haas B."/>
            <person name="Nusbaum C."/>
            <person name="Birren B."/>
        </authorList>
    </citation>
    <scope>NUCLEOTIDE SEQUENCE</scope>
    <source>
        <strain evidence="10">ATCC 30864</strain>
    </source>
</reference>
<dbReference type="GO" id="GO:0016020">
    <property type="term" value="C:membrane"/>
    <property type="evidence" value="ECO:0007669"/>
    <property type="project" value="UniProtKB-SubCell"/>
</dbReference>
<dbReference type="PhylomeDB" id="A0A0D2USY8"/>
<feature type="transmembrane region" description="Helical" evidence="7">
    <location>
        <begin position="101"/>
        <end position="122"/>
    </location>
</feature>
<evidence type="ECO:0000256" key="2">
    <source>
        <dbReference type="ARBA" id="ARBA00010252"/>
    </source>
</evidence>
<keyword evidence="10" id="KW-1185">Reference proteome</keyword>
<gene>
    <name evidence="9" type="ORF">CAOG_008098</name>
</gene>
<feature type="transmembrane region" description="Helical" evidence="7">
    <location>
        <begin position="177"/>
        <end position="197"/>
    </location>
</feature>
<evidence type="ECO:0000256" key="3">
    <source>
        <dbReference type="ARBA" id="ARBA00022692"/>
    </source>
</evidence>
<dbReference type="AlphaFoldDB" id="A0A0D2USY8"/>
<dbReference type="InterPro" id="IPR008253">
    <property type="entry name" value="Marvel"/>
</dbReference>
<organism evidence="9 10">
    <name type="scientific">Capsaspora owczarzaki (strain ATCC 30864)</name>
    <dbReference type="NCBI Taxonomy" id="595528"/>
    <lineage>
        <taxon>Eukaryota</taxon>
        <taxon>Filasterea</taxon>
        <taxon>Capsaspora</taxon>
    </lineage>
</organism>
<dbReference type="PROSITE" id="PS51225">
    <property type="entry name" value="MARVEL"/>
    <property type="match status" value="1"/>
</dbReference>
<evidence type="ECO:0000259" key="8">
    <source>
        <dbReference type="PROSITE" id="PS51225"/>
    </source>
</evidence>
<feature type="region of interest" description="Disordered" evidence="6">
    <location>
        <begin position="230"/>
        <end position="250"/>
    </location>
</feature>
<evidence type="ECO:0000256" key="7">
    <source>
        <dbReference type="SAM" id="Phobius"/>
    </source>
</evidence>
<keyword evidence="3 7" id="KW-0812">Transmembrane</keyword>
<evidence type="ECO:0000313" key="10">
    <source>
        <dbReference type="Proteomes" id="UP000008743"/>
    </source>
</evidence>
<feature type="transmembrane region" description="Helical" evidence="7">
    <location>
        <begin position="12"/>
        <end position="34"/>
    </location>
</feature>
<evidence type="ECO:0000256" key="1">
    <source>
        <dbReference type="ARBA" id="ARBA00004141"/>
    </source>
</evidence>
<keyword evidence="4 7" id="KW-1133">Transmembrane helix</keyword>
<comment type="similarity">
    <text evidence="2">Belongs to the synaptogyrin family.</text>
</comment>
<dbReference type="STRING" id="595528.A0A0D2USY8"/>
<dbReference type="OrthoDB" id="10041611at2759"/>
<dbReference type="InterPro" id="IPR016579">
    <property type="entry name" value="Synaptogyrin"/>
</dbReference>
<dbReference type="EMBL" id="KE346376">
    <property type="protein sequence ID" value="KJE98066.1"/>
    <property type="molecule type" value="Genomic_DNA"/>
</dbReference>
<evidence type="ECO:0000313" key="9">
    <source>
        <dbReference type="EMBL" id="KJE98066.1"/>
    </source>
</evidence>
<proteinExistence type="inferred from homology"/>
<feature type="compositionally biased region" description="Polar residues" evidence="6">
    <location>
        <begin position="235"/>
        <end position="250"/>
    </location>
</feature>
<dbReference type="Pfam" id="PF01284">
    <property type="entry name" value="MARVEL"/>
    <property type="match status" value="1"/>
</dbReference>
<protein>
    <recommendedName>
        <fullName evidence="8">MARVEL domain-containing protein</fullName>
    </recommendedName>
</protein>
<accession>A0A0D2USY8</accession>
<evidence type="ECO:0000256" key="4">
    <source>
        <dbReference type="ARBA" id="ARBA00022989"/>
    </source>
</evidence>
<feature type="transmembrane region" description="Helical" evidence="7">
    <location>
        <begin position="72"/>
        <end position="95"/>
    </location>
</feature>
<sequence>MDGSQSGSPADAVKRPTFILSALNWPFFFCVLLLPSRLPAAIAAPTALLPCPLACLPRHACLRRRSRRRSPLFAIIVFGCIADKVKVSGGCYYDLDDNACGYGIAIGVIAFIAASLFMLFEFVGDRFGALQKFLTLFTLGFSVLWTFLWFVGFCYLTDKWVKFDFKDQVESDVKNNAQAAIAFSFFSIITWAAFSFLTLKKWRLGGQAVDNSAPAPYTNYQADTGNNFAPPPFQGDQSGYAQPSTGYGQA</sequence>
<dbReference type="PANTHER" id="PTHR10838">
    <property type="entry name" value="SYNAPTOGYRIN"/>
    <property type="match status" value="1"/>
</dbReference>
<dbReference type="PANTHER" id="PTHR10838:SF20">
    <property type="entry name" value="SYNAPTOGYRIN"/>
    <property type="match status" value="1"/>
</dbReference>
<dbReference type="Proteomes" id="UP000008743">
    <property type="component" value="Unassembled WGS sequence"/>
</dbReference>
<feature type="domain" description="MARVEL" evidence="8">
    <location>
        <begin position="58"/>
        <end position="203"/>
    </location>
</feature>
<evidence type="ECO:0000256" key="6">
    <source>
        <dbReference type="SAM" id="MobiDB-lite"/>
    </source>
</evidence>
<evidence type="ECO:0000256" key="5">
    <source>
        <dbReference type="ARBA" id="ARBA00023136"/>
    </source>
</evidence>
<name>A0A0D2USY8_CAPO3</name>
<keyword evidence="5 7" id="KW-0472">Membrane</keyword>
<feature type="transmembrane region" description="Helical" evidence="7">
    <location>
        <begin position="134"/>
        <end position="157"/>
    </location>
</feature>